<accession>A0ABD0YNN8</accession>
<dbReference type="PANTHER" id="PTHR12170">
    <property type="entry name" value="MACROPHAGE ERYTHROBLAST ATTACHER-RELATED"/>
    <property type="match status" value="1"/>
</dbReference>
<keyword evidence="4" id="KW-0963">Cytoplasm</keyword>
<keyword evidence="14" id="KW-1185">Reference proteome</keyword>
<dbReference type="InterPro" id="IPR013144">
    <property type="entry name" value="CRA_dom"/>
</dbReference>
<dbReference type="GO" id="GO:0043249">
    <property type="term" value="P:erythrocyte maturation"/>
    <property type="evidence" value="ECO:0007669"/>
    <property type="project" value="UniProtKB-KW"/>
</dbReference>
<dbReference type="SMART" id="SM00668">
    <property type="entry name" value="CTLH"/>
    <property type="match status" value="1"/>
</dbReference>
<gene>
    <name evidence="13" type="ORF">AAG570_009290</name>
</gene>
<proteinExistence type="predicted"/>
<dbReference type="InterPro" id="IPR044063">
    <property type="entry name" value="ZF_RING_GID"/>
</dbReference>
<name>A0ABD0YNN8_9HEMI</name>
<evidence type="ECO:0000256" key="1">
    <source>
        <dbReference type="ARBA" id="ARBA00004109"/>
    </source>
</evidence>
<feature type="domain" description="RING-Gid-type" evidence="12">
    <location>
        <begin position="237"/>
        <end position="306"/>
    </location>
</feature>
<dbReference type="InterPro" id="IPR045098">
    <property type="entry name" value="Fyv10_fam"/>
</dbReference>
<evidence type="ECO:0000256" key="2">
    <source>
        <dbReference type="ARBA" id="ARBA00004496"/>
    </source>
</evidence>
<reference evidence="13 14" key="1">
    <citation type="submission" date="2024-07" db="EMBL/GenBank/DDBJ databases">
        <title>Chromosome-level genome assembly of the water stick insect Ranatra chinensis (Heteroptera: Nepidae).</title>
        <authorList>
            <person name="Liu X."/>
        </authorList>
    </citation>
    <scope>NUCLEOTIDE SEQUENCE [LARGE SCALE GENOMIC DNA]</scope>
    <source>
        <strain evidence="13">Cailab_2021Rc</strain>
        <tissue evidence="13">Muscle</tissue>
    </source>
</reference>
<dbReference type="SMART" id="SM00757">
    <property type="entry name" value="CRA"/>
    <property type="match status" value="1"/>
</dbReference>
<evidence type="ECO:0000259" key="11">
    <source>
        <dbReference type="PROSITE" id="PS50897"/>
    </source>
</evidence>
<dbReference type="GO" id="GO:0005737">
    <property type="term" value="C:cytoplasm"/>
    <property type="evidence" value="ECO:0007669"/>
    <property type="project" value="UniProtKB-SubCell"/>
</dbReference>
<dbReference type="CDD" id="cd16659">
    <property type="entry name" value="RING-Ubox_Emp"/>
    <property type="match status" value="1"/>
</dbReference>
<comment type="caution">
    <text evidence="13">The sequence shown here is derived from an EMBL/GenBank/DDBJ whole genome shotgun (WGS) entry which is preliminary data.</text>
</comment>
<evidence type="ECO:0000259" key="12">
    <source>
        <dbReference type="PROSITE" id="PS51867"/>
    </source>
</evidence>
<evidence type="ECO:0000256" key="8">
    <source>
        <dbReference type="ARBA" id="ARBA00023057"/>
    </source>
</evidence>
<evidence type="ECO:0000256" key="3">
    <source>
        <dbReference type="ARBA" id="ARBA00014384"/>
    </source>
</evidence>
<evidence type="ECO:0000256" key="9">
    <source>
        <dbReference type="ARBA" id="ARBA00029678"/>
    </source>
</evidence>
<dbReference type="EMBL" id="JBFDAA010000004">
    <property type="protein sequence ID" value="KAL1137591.1"/>
    <property type="molecule type" value="Genomic_DNA"/>
</dbReference>
<evidence type="ECO:0000256" key="5">
    <source>
        <dbReference type="ARBA" id="ARBA00022723"/>
    </source>
</evidence>
<dbReference type="PROSITE" id="PS50897">
    <property type="entry name" value="CTLH"/>
    <property type="match status" value="1"/>
</dbReference>
<dbReference type="AlphaFoldDB" id="A0ABD0YNN8"/>
<evidence type="ECO:0000313" key="13">
    <source>
        <dbReference type="EMBL" id="KAL1137591.1"/>
    </source>
</evidence>
<dbReference type="PROSITE" id="PS50896">
    <property type="entry name" value="LISH"/>
    <property type="match status" value="1"/>
</dbReference>
<feature type="domain" description="CTLH" evidence="11">
    <location>
        <begin position="82"/>
        <end position="139"/>
    </location>
</feature>
<dbReference type="InterPro" id="IPR006594">
    <property type="entry name" value="LisH"/>
</dbReference>
<dbReference type="GO" id="GO:0008270">
    <property type="term" value="F:zinc ion binding"/>
    <property type="evidence" value="ECO:0007669"/>
    <property type="project" value="UniProtKB-KW"/>
</dbReference>
<sequence length="321" mass="37604">MVEKLQVLKRKAEESICEELQAGYVCKRRLEHLKEHTCNSSQWCKKRLDRMLVEYFLRRGYYNAASRLAEAADLRDLTNIDVFLVSREVEKSLSNRETGKCLAWCHDNRSKLRKLHSTMEFNIRIQEFVELVRADRRLDAVRHARKYFSSYEEDQLVAIQHCMALLAFPCDTGLSPYRELFDESRWNRLVEQFRQENYKLFQLATQSVFTVALQAGLSALKTPYPYLNIIEQRSKSCPVCQEWLNVLAEPLPYAHCSHSRLICHISGLPLNEHNQPMSLPNNYVYGQQALLQMANENNGQVICPRTKEIFPYKKAEKVYVM</sequence>
<keyword evidence="6 10" id="KW-0863">Zinc-finger</keyword>
<dbReference type="PANTHER" id="PTHR12170:SF2">
    <property type="entry name" value="E3 UBIQUITIN-PROTEIN TRANSFERASE MAEA"/>
    <property type="match status" value="1"/>
</dbReference>
<comment type="subcellular location">
    <subcellularLocation>
        <location evidence="2">Cytoplasm</location>
    </subcellularLocation>
    <subcellularLocation>
        <location evidence="1">Nucleus matrix</location>
    </subcellularLocation>
</comment>
<evidence type="ECO:0000313" key="14">
    <source>
        <dbReference type="Proteomes" id="UP001558652"/>
    </source>
</evidence>
<evidence type="ECO:0000256" key="7">
    <source>
        <dbReference type="ARBA" id="ARBA00022833"/>
    </source>
</evidence>
<keyword evidence="5" id="KW-0479">Metal-binding</keyword>
<feature type="zinc finger region" description="RING-Gid-type" evidence="10">
    <location>
        <begin position="237"/>
        <end position="306"/>
    </location>
</feature>
<organism evidence="13 14">
    <name type="scientific">Ranatra chinensis</name>
    <dbReference type="NCBI Taxonomy" id="642074"/>
    <lineage>
        <taxon>Eukaryota</taxon>
        <taxon>Metazoa</taxon>
        <taxon>Ecdysozoa</taxon>
        <taxon>Arthropoda</taxon>
        <taxon>Hexapoda</taxon>
        <taxon>Insecta</taxon>
        <taxon>Pterygota</taxon>
        <taxon>Neoptera</taxon>
        <taxon>Paraneoptera</taxon>
        <taxon>Hemiptera</taxon>
        <taxon>Heteroptera</taxon>
        <taxon>Panheteroptera</taxon>
        <taxon>Nepomorpha</taxon>
        <taxon>Nepidae</taxon>
        <taxon>Ranatrinae</taxon>
        <taxon>Ranatra</taxon>
    </lineage>
</organism>
<dbReference type="GO" id="GO:0016363">
    <property type="term" value="C:nuclear matrix"/>
    <property type="evidence" value="ECO:0007669"/>
    <property type="project" value="UniProtKB-SubCell"/>
</dbReference>
<protein>
    <recommendedName>
        <fullName evidence="3">E3 ubiquitin-protein transferase MAEA</fullName>
    </recommendedName>
    <alternativeName>
        <fullName evidence="9">Macrophage erythroblast attacher</fullName>
    </alternativeName>
</protein>
<dbReference type="InterPro" id="IPR006595">
    <property type="entry name" value="CTLH_C"/>
</dbReference>
<evidence type="ECO:0000256" key="6">
    <source>
        <dbReference type="ARBA" id="ARBA00022771"/>
    </source>
</evidence>
<dbReference type="Pfam" id="PF10607">
    <property type="entry name" value="CTLH"/>
    <property type="match status" value="1"/>
</dbReference>
<dbReference type="Proteomes" id="UP001558652">
    <property type="component" value="Unassembled WGS sequence"/>
</dbReference>
<evidence type="ECO:0000256" key="10">
    <source>
        <dbReference type="PROSITE-ProRule" id="PRU01215"/>
    </source>
</evidence>
<keyword evidence="8" id="KW-0265">Erythrocyte maturation</keyword>
<dbReference type="PROSITE" id="PS51867">
    <property type="entry name" value="ZF_RING_GID"/>
    <property type="match status" value="1"/>
</dbReference>
<keyword evidence="7" id="KW-0862">Zinc</keyword>
<dbReference type="InterPro" id="IPR024964">
    <property type="entry name" value="CTLH/CRA"/>
</dbReference>
<evidence type="ECO:0000256" key="4">
    <source>
        <dbReference type="ARBA" id="ARBA00022490"/>
    </source>
</evidence>